<organism evidence="1 2">
    <name type="scientific">Brassica cretica</name>
    <name type="common">Mustard</name>
    <dbReference type="NCBI Taxonomy" id="69181"/>
    <lineage>
        <taxon>Eukaryota</taxon>
        <taxon>Viridiplantae</taxon>
        <taxon>Streptophyta</taxon>
        <taxon>Embryophyta</taxon>
        <taxon>Tracheophyta</taxon>
        <taxon>Spermatophyta</taxon>
        <taxon>Magnoliopsida</taxon>
        <taxon>eudicotyledons</taxon>
        <taxon>Gunneridae</taxon>
        <taxon>Pentapetalae</taxon>
        <taxon>rosids</taxon>
        <taxon>malvids</taxon>
        <taxon>Brassicales</taxon>
        <taxon>Brassicaceae</taxon>
        <taxon>Brassiceae</taxon>
        <taxon>Brassica</taxon>
    </lineage>
</organism>
<dbReference type="EMBL" id="QGKX02001290">
    <property type="protein sequence ID" value="KAF3540320.1"/>
    <property type="molecule type" value="Genomic_DNA"/>
</dbReference>
<evidence type="ECO:0000313" key="2">
    <source>
        <dbReference type="Proteomes" id="UP000712600"/>
    </source>
</evidence>
<name>A0A8S9QGD0_BRACR</name>
<evidence type="ECO:0000313" key="1">
    <source>
        <dbReference type="EMBL" id="KAF3540320.1"/>
    </source>
</evidence>
<dbReference type="AlphaFoldDB" id="A0A8S9QGD0"/>
<dbReference type="Proteomes" id="UP000712600">
    <property type="component" value="Unassembled WGS sequence"/>
</dbReference>
<comment type="caution">
    <text evidence="1">The sequence shown here is derived from an EMBL/GenBank/DDBJ whole genome shotgun (WGS) entry which is preliminary data.</text>
</comment>
<protein>
    <submittedName>
        <fullName evidence="1">Uncharacterized protein</fullName>
    </submittedName>
</protein>
<gene>
    <name evidence="1" type="ORF">F2Q69_00019856</name>
</gene>
<reference evidence="1" key="1">
    <citation type="submission" date="2019-12" db="EMBL/GenBank/DDBJ databases">
        <title>Genome sequencing and annotation of Brassica cretica.</title>
        <authorList>
            <person name="Studholme D.J."/>
            <person name="Sarris P."/>
        </authorList>
    </citation>
    <scope>NUCLEOTIDE SEQUENCE</scope>
    <source>
        <strain evidence="1">PFS-109/04</strain>
        <tissue evidence="1">Leaf</tissue>
    </source>
</reference>
<proteinExistence type="predicted"/>
<sequence length="65" mass="7576">MEPYVIIPQLTALQGTDLNPSPWEETPPHPPVGYWCAWRYSNLRPHPLTTLPHDEMSPIELQINW</sequence>
<accession>A0A8S9QGD0</accession>